<dbReference type="InterPro" id="IPR042197">
    <property type="entry name" value="Apaf_helical"/>
</dbReference>
<dbReference type="FunFam" id="1.10.8.430:FF:000003">
    <property type="entry name" value="Probable disease resistance protein At5g66910"/>
    <property type="match status" value="1"/>
</dbReference>
<protein>
    <submittedName>
        <fullName evidence="10">Uncharacterized protein</fullName>
    </submittedName>
</protein>
<keyword evidence="2" id="KW-0433">Leucine-rich repeat</keyword>
<accession>A0A5J5AYU9</accession>
<sequence>MGILFFASVTFVMDYIETMCTSIELLNNSCTSMGEWFNYRKILDEKMQILRRKMEELSSTEEDVNAELRNAEYKFGKKPKRIVENWLKDVKCKTTEAQYLQGKAGKRRYLWRSQFLQLVEKNIQEVIKLVERGRFSDGLLIDVHDQRGDALLTTPLVGQITAEKHLEKIWKCLMNDEIIRIGVYGMGGVGKTTIVSHVNNQLLENPSSTYHVYWVTVSQESTILKLQNDIAKYIKLDLSNEDNQSKRAAKLLKALGGKKFVLILDDMWTVFPPEEIGIPIGVNEGKLFITTRSLEVCRGMKCQERIKVEPLSPEEAWKLFVEKLGSDKVLNPEIEEIAKSMAEECAGLPLAIITIARSMTGVDDIHDWRSALYELREYANGLIDMEGQVFNLLKFSYDRLKDEILQQCLLYCALFPEDYKIPRVDLIVDWLAEGLIDERRTRKAEYDRGHAILNKLENVCLLEKAEDDEGQICVKMHDVIRDMALNITRKNGSAVFLVKAGLQLLEIPNEREWSKNLERVSLMNNLIDGQLSCFHVTQVPQTTHPSVAI</sequence>
<dbReference type="InterPro" id="IPR002182">
    <property type="entry name" value="NB-ARC"/>
</dbReference>
<dbReference type="Pfam" id="PF23559">
    <property type="entry name" value="WHD_DRP"/>
    <property type="match status" value="1"/>
</dbReference>
<dbReference type="Gene3D" id="1.10.8.430">
    <property type="entry name" value="Helical domain of apoptotic protease-activating factors"/>
    <property type="match status" value="1"/>
</dbReference>
<dbReference type="Gene3D" id="3.40.50.300">
    <property type="entry name" value="P-loop containing nucleotide triphosphate hydrolases"/>
    <property type="match status" value="1"/>
</dbReference>
<organism evidence="10 11">
    <name type="scientific">Nyssa sinensis</name>
    <dbReference type="NCBI Taxonomy" id="561372"/>
    <lineage>
        <taxon>Eukaryota</taxon>
        <taxon>Viridiplantae</taxon>
        <taxon>Streptophyta</taxon>
        <taxon>Embryophyta</taxon>
        <taxon>Tracheophyta</taxon>
        <taxon>Spermatophyta</taxon>
        <taxon>Magnoliopsida</taxon>
        <taxon>eudicotyledons</taxon>
        <taxon>Gunneridae</taxon>
        <taxon>Pentapetalae</taxon>
        <taxon>asterids</taxon>
        <taxon>Cornales</taxon>
        <taxon>Nyssaceae</taxon>
        <taxon>Nyssa</taxon>
    </lineage>
</organism>
<feature type="coiled-coil region" evidence="7">
    <location>
        <begin position="40"/>
        <end position="74"/>
    </location>
</feature>
<keyword evidence="3" id="KW-0677">Repeat</keyword>
<dbReference type="OrthoDB" id="1926275at2759"/>
<keyword evidence="4" id="KW-0547">Nucleotide-binding</keyword>
<evidence type="ECO:0000256" key="3">
    <source>
        <dbReference type="ARBA" id="ARBA00022737"/>
    </source>
</evidence>
<dbReference type="PANTHER" id="PTHR33463:SF187">
    <property type="entry name" value="AND NB-ARC DOMAIN DISEASE RESISTANCE PROTEIN, PUTATIVE-RELATED"/>
    <property type="match status" value="1"/>
</dbReference>
<evidence type="ECO:0000313" key="11">
    <source>
        <dbReference type="Proteomes" id="UP000325577"/>
    </source>
</evidence>
<dbReference type="FunFam" id="1.10.10.10:FF:000322">
    <property type="entry name" value="Probable disease resistance protein At1g63360"/>
    <property type="match status" value="1"/>
</dbReference>
<evidence type="ECO:0000256" key="1">
    <source>
        <dbReference type="ARBA" id="ARBA00008894"/>
    </source>
</evidence>
<dbReference type="GO" id="GO:0043531">
    <property type="term" value="F:ADP binding"/>
    <property type="evidence" value="ECO:0007669"/>
    <property type="project" value="InterPro"/>
</dbReference>
<dbReference type="InterPro" id="IPR036388">
    <property type="entry name" value="WH-like_DNA-bd_sf"/>
</dbReference>
<dbReference type="PRINTS" id="PR00364">
    <property type="entry name" value="DISEASERSIST"/>
</dbReference>
<dbReference type="InterPro" id="IPR027417">
    <property type="entry name" value="P-loop_NTPase"/>
</dbReference>
<comment type="similarity">
    <text evidence="1">Belongs to the disease resistance NB-LRR family.</text>
</comment>
<feature type="domain" description="Disease resistance protein winged helix" evidence="9">
    <location>
        <begin position="414"/>
        <end position="484"/>
    </location>
</feature>
<dbReference type="Proteomes" id="UP000325577">
    <property type="component" value="Linkage Group LG17"/>
</dbReference>
<dbReference type="InterPro" id="IPR058922">
    <property type="entry name" value="WHD_DRP"/>
</dbReference>
<evidence type="ECO:0000256" key="2">
    <source>
        <dbReference type="ARBA" id="ARBA00022614"/>
    </source>
</evidence>
<dbReference type="Gene3D" id="1.10.10.10">
    <property type="entry name" value="Winged helix-like DNA-binding domain superfamily/Winged helix DNA-binding domain"/>
    <property type="match status" value="1"/>
</dbReference>
<keyword evidence="5" id="KW-0611">Plant defense</keyword>
<evidence type="ECO:0000256" key="4">
    <source>
        <dbReference type="ARBA" id="ARBA00022741"/>
    </source>
</evidence>
<evidence type="ECO:0000313" key="10">
    <source>
        <dbReference type="EMBL" id="KAA8535624.1"/>
    </source>
</evidence>
<dbReference type="GO" id="GO:0051607">
    <property type="term" value="P:defense response to virus"/>
    <property type="evidence" value="ECO:0007669"/>
    <property type="project" value="UniProtKB-ARBA"/>
</dbReference>
<evidence type="ECO:0000256" key="5">
    <source>
        <dbReference type="ARBA" id="ARBA00022821"/>
    </source>
</evidence>
<proteinExistence type="inferred from homology"/>
<dbReference type="InterPro" id="IPR050905">
    <property type="entry name" value="Plant_NBS-LRR"/>
</dbReference>
<dbReference type="GO" id="GO:0005524">
    <property type="term" value="F:ATP binding"/>
    <property type="evidence" value="ECO:0007669"/>
    <property type="project" value="UniProtKB-KW"/>
</dbReference>
<keyword evidence="11" id="KW-1185">Reference proteome</keyword>
<dbReference type="Pfam" id="PF00931">
    <property type="entry name" value="NB-ARC"/>
    <property type="match status" value="1"/>
</dbReference>
<evidence type="ECO:0000259" key="9">
    <source>
        <dbReference type="Pfam" id="PF23559"/>
    </source>
</evidence>
<keyword evidence="7" id="KW-0175">Coiled coil</keyword>
<reference evidence="10 11" key="1">
    <citation type="submission" date="2019-09" db="EMBL/GenBank/DDBJ databases">
        <title>A chromosome-level genome assembly of the Chinese tupelo Nyssa sinensis.</title>
        <authorList>
            <person name="Yang X."/>
            <person name="Kang M."/>
            <person name="Yang Y."/>
            <person name="Xiong H."/>
            <person name="Wang M."/>
            <person name="Zhang Z."/>
            <person name="Wang Z."/>
            <person name="Wu H."/>
            <person name="Ma T."/>
            <person name="Liu J."/>
            <person name="Xi Z."/>
        </authorList>
    </citation>
    <scope>NUCLEOTIDE SEQUENCE [LARGE SCALE GENOMIC DNA]</scope>
    <source>
        <strain evidence="10">J267</strain>
        <tissue evidence="10">Leaf</tissue>
    </source>
</reference>
<name>A0A5J5AYU9_9ASTE</name>
<dbReference type="AlphaFoldDB" id="A0A5J5AYU9"/>
<evidence type="ECO:0000256" key="7">
    <source>
        <dbReference type="SAM" id="Coils"/>
    </source>
</evidence>
<keyword evidence="6" id="KW-0067">ATP-binding</keyword>
<dbReference type="EMBL" id="CM018040">
    <property type="protein sequence ID" value="KAA8535624.1"/>
    <property type="molecule type" value="Genomic_DNA"/>
</dbReference>
<dbReference type="FunFam" id="3.40.50.300:FF:001091">
    <property type="entry name" value="Probable disease resistance protein At1g61300"/>
    <property type="match status" value="1"/>
</dbReference>
<feature type="domain" description="NB-ARC" evidence="8">
    <location>
        <begin position="163"/>
        <end position="325"/>
    </location>
</feature>
<gene>
    <name evidence="10" type="ORF">F0562_030627</name>
</gene>
<dbReference type="SUPFAM" id="SSF52540">
    <property type="entry name" value="P-loop containing nucleoside triphosphate hydrolases"/>
    <property type="match status" value="1"/>
</dbReference>
<dbReference type="PANTHER" id="PTHR33463">
    <property type="entry name" value="NB-ARC DOMAIN-CONTAINING PROTEIN-RELATED"/>
    <property type="match status" value="1"/>
</dbReference>
<evidence type="ECO:0000256" key="6">
    <source>
        <dbReference type="ARBA" id="ARBA00022840"/>
    </source>
</evidence>
<evidence type="ECO:0000259" key="8">
    <source>
        <dbReference type="Pfam" id="PF00931"/>
    </source>
</evidence>